<feature type="compositionally biased region" description="Basic and acidic residues" evidence="1">
    <location>
        <begin position="49"/>
        <end position="61"/>
    </location>
</feature>
<sequence>MAKLCPKCNSELEELRACGAVNYFCNSCNELVSKRSVIDTEKAEEENKEEQTKSEKPSAGA</sequence>
<feature type="region of interest" description="Disordered" evidence="1">
    <location>
        <begin position="39"/>
        <end position="61"/>
    </location>
</feature>
<dbReference type="Proteomes" id="UP000295793">
    <property type="component" value="Unassembled WGS sequence"/>
</dbReference>
<organism evidence="2 3">
    <name type="scientific">Reinekea marinisedimentorum</name>
    <dbReference type="NCBI Taxonomy" id="230495"/>
    <lineage>
        <taxon>Bacteria</taxon>
        <taxon>Pseudomonadati</taxon>
        <taxon>Pseudomonadota</taxon>
        <taxon>Gammaproteobacteria</taxon>
        <taxon>Oceanospirillales</taxon>
        <taxon>Saccharospirillaceae</taxon>
        <taxon>Reinekea</taxon>
    </lineage>
</organism>
<evidence type="ECO:0000313" key="3">
    <source>
        <dbReference type="Proteomes" id="UP000295793"/>
    </source>
</evidence>
<dbReference type="RefSeq" id="WP_132698828.1">
    <property type="nucleotide sequence ID" value="NZ_SLZR01000001.1"/>
</dbReference>
<dbReference type="Pfam" id="PF07191">
    <property type="entry name" value="Zn_ribbon_6"/>
    <property type="match status" value="1"/>
</dbReference>
<proteinExistence type="predicted"/>
<reference evidence="2 3" key="1">
    <citation type="submission" date="2019-03" db="EMBL/GenBank/DDBJ databases">
        <title>Genomic Encyclopedia of Archaeal and Bacterial Type Strains, Phase II (KMG-II): from individual species to whole genera.</title>
        <authorList>
            <person name="Goeker M."/>
        </authorList>
    </citation>
    <scope>NUCLEOTIDE SEQUENCE [LARGE SCALE GENOMIC DNA]</scope>
    <source>
        <strain evidence="2 3">DSM 15388</strain>
    </source>
</reference>
<evidence type="ECO:0000313" key="2">
    <source>
        <dbReference type="EMBL" id="TCS43787.1"/>
    </source>
</evidence>
<comment type="caution">
    <text evidence="2">The sequence shown here is derived from an EMBL/GenBank/DDBJ whole genome shotgun (WGS) entry which is preliminary data.</text>
</comment>
<name>A0A4R3IDH1_9GAMM</name>
<dbReference type="EMBL" id="SLZR01000001">
    <property type="protein sequence ID" value="TCS43787.1"/>
    <property type="molecule type" value="Genomic_DNA"/>
</dbReference>
<evidence type="ECO:0000256" key="1">
    <source>
        <dbReference type="SAM" id="MobiDB-lite"/>
    </source>
</evidence>
<keyword evidence="3" id="KW-1185">Reference proteome</keyword>
<dbReference type="InterPro" id="IPR010807">
    <property type="entry name" value="YfgJ-like"/>
</dbReference>
<dbReference type="InterPro" id="IPR029037">
    <property type="entry name" value="DUF1407/YfgJ-like_sf"/>
</dbReference>
<dbReference type="Gene3D" id="2.10.290.10">
    <property type="entry name" value="YfgJ-like"/>
    <property type="match status" value="1"/>
</dbReference>
<accession>A0A4R3IDH1</accession>
<gene>
    <name evidence="2" type="ORF">BCF53_101130</name>
</gene>
<dbReference type="AlphaFoldDB" id="A0A4R3IDH1"/>
<dbReference type="SUPFAM" id="SSF161187">
    <property type="entry name" value="YfgJ-like"/>
    <property type="match status" value="1"/>
</dbReference>
<dbReference type="OrthoDB" id="5405751at2"/>
<protein>
    <submittedName>
        <fullName evidence="2">Zinc ribbon protein</fullName>
    </submittedName>
</protein>